<keyword evidence="3" id="KW-1185">Reference proteome</keyword>
<protein>
    <submittedName>
        <fullName evidence="2">Methyltransferase</fullName>
    </submittedName>
</protein>
<accession>A0A8J3ZX82</accession>
<dbReference type="AlphaFoldDB" id="A0A8J3ZX82"/>
<name>A0A8J3ZX82_9ACTN</name>
<dbReference type="Pfam" id="PF13649">
    <property type="entry name" value="Methyltransf_25"/>
    <property type="match status" value="1"/>
</dbReference>
<dbReference type="GO" id="GO:0032259">
    <property type="term" value="P:methylation"/>
    <property type="evidence" value="ECO:0007669"/>
    <property type="project" value="UniProtKB-KW"/>
</dbReference>
<evidence type="ECO:0000313" key="2">
    <source>
        <dbReference type="EMBL" id="GIJ72019.1"/>
    </source>
</evidence>
<dbReference type="RefSeq" id="WP_203931868.1">
    <property type="nucleotide sequence ID" value="NZ_BOPH01000094.1"/>
</dbReference>
<keyword evidence="2" id="KW-0489">Methyltransferase</keyword>
<dbReference type="InterPro" id="IPR041698">
    <property type="entry name" value="Methyltransf_25"/>
</dbReference>
<feature type="domain" description="Methyltransferase" evidence="1">
    <location>
        <begin position="58"/>
        <end position="152"/>
    </location>
</feature>
<dbReference type="Gene3D" id="3.40.50.150">
    <property type="entry name" value="Vaccinia Virus protein VP39"/>
    <property type="match status" value="1"/>
</dbReference>
<dbReference type="EMBL" id="BOPH01000094">
    <property type="protein sequence ID" value="GIJ72019.1"/>
    <property type="molecule type" value="Genomic_DNA"/>
</dbReference>
<dbReference type="GO" id="GO:0008168">
    <property type="term" value="F:methyltransferase activity"/>
    <property type="evidence" value="ECO:0007669"/>
    <property type="project" value="UniProtKB-KW"/>
</dbReference>
<dbReference type="SUPFAM" id="SSF53335">
    <property type="entry name" value="S-adenosyl-L-methionine-dependent methyltransferases"/>
    <property type="match status" value="1"/>
</dbReference>
<dbReference type="PANTHER" id="PTHR43464:SF82">
    <property type="entry name" value="METHYLTRANSFERASE DOMAIN-CONTAINING PROTEIN"/>
    <property type="match status" value="1"/>
</dbReference>
<dbReference type="InterPro" id="IPR029063">
    <property type="entry name" value="SAM-dependent_MTases_sf"/>
</dbReference>
<keyword evidence="2" id="KW-0808">Transferase</keyword>
<organism evidence="2 3">
    <name type="scientific">Virgisporangium ochraceum</name>
    <dbReference type="NCBI Taxonomy" id="65505"/>
    <lineage>
        <taxon>Bacteria</taxon>
        <taxon>Bacillati</taxon>
        <taxon>Actinomycetota</taxon>
        <taxon>Actinomycetes</taxon>
        <taxon>Micromonosporales</taxon>
        <taxon>Micromonosporaceae</taxon>
        <taxon>Virgisporangium</taxon>
    </lineage>
</organism>
<comment type="caution">
    <text evidence="2">The sequence shown here is derived from an EMBL/GenBank/DDBJ whole genome shotgun (WGS) entry which is preliminary data.</text>
</comment>
<dbReference type="PANTHER" id="PTHR43464">
    <property type="entry name" value="METHYLTRANSFERASE"/>
    <property type="match status" value="1"/>
</dbReference>
<sequence length="268" mass="28795">MPPSDRDINLANWNAWANVHGQDSYYDSASLIAGRDSLTDLEWAGVTEAVGEVAGRDVLHVQCHLAFDGITLARRGARVTGVDFSPTALAKARDLAGLCKVHLDLVEADVTDLPAGLRERFDLAYATIGILTWIADIDAWMRSVAGTLRPGGSLLLIDGHPLSGMVGGTDPLTFQFPYADDGPHRFESSWSYAVEVSTTNVQYAHSLGEVVTAAAGAGLRIRKLVEHLDSPLDANGNGARPGDDGRFQLRFGDYPVPLLYTLIADRPA</sequence>
<dbReference type="Proteomes" id="UP000635606">
    <property type="component" value="Unassembled WGS sequence"/>
</dbReference>
<reference evidence="2" key="1">
    <citation type="submission" date="2021-01" db="EMBL/GenBank/DDBJ databases">
        <title>Whole genome shotgun sequence of Virgisporangium ochraceum NBRC 16418.</title>
        <authorList>
            <person name="Komaki H."/>
            <person name="Tamura T."/>
        </authorList>
    </citation>
    <scope>NUCLEOTIDE SEQUENCE</scope>
    <source>
        <strain evidence="2">NBRC 16418</strain>
    </source>
</reference>
<proteinExistence type="predicted"/>
<evidence type="ECO:0000313" key="3">
    <source>
        <dbReference type="Proteomes" id="UP000635606"/>
    </source>
</evidence>
<gene>
    <name evidence="2" type="ORF">Voc01_069360</name>
</gene>
<evidence type="ECO:0000259" key="1">
    <source>
        <dbReference type="Pfam" id="PF13649"/>
    </source>
</evidence>
<dbReference type="CDD" id="cd02440">
    <property type="entry name" value="AdoMet_MTases"/>
    <property type="match status" value="1"/>
</dbReference>